<dbReference type="EMBL" id="CAJVQB010003768">
    <property type="protein sequence ID" value="CAG8617172.1"/>
    <property type="molecule type" value="Genomic_DNA"/>
</dbReference>
<name>A0ABN7UMJ1_GIGMA</name>
<comment type="caution">
    <text evidence="1">The sequence shown here is derived from an EMBL/GenBank/DDBJ whole genome shotgun (WGS) entry which is preliminary data.</text>
</comment>
<proteinExistence type="predicted"/>
<sequence>HISGPTPCHESWTKHVIAKIFIVAVESTRVESINGILKKHLNRDYYGSNPSSDLPSIYNTFFKDIDSVLKDYLAPIPLSLQQYDAPQIQLQELLSDVLSNEMQVWKVFHITSTKSYYVVILRDSTLLFTFSNSEYHKPKGRPPKRLKSSIEEEATKPTCEQRTCTYCLN</sequence>
<dbReference type="Proteomes" id="UP000789901">
    <property type="component" value="Unassembled WGS sequence"/>
</dbReference>
<evidence type="ECO:0000313" key="1">
    <source>
        <dbReference type="EMBL" id="CAG8617172.1"/>
    </source>
</evidence>
<keyword evidence="2" id="KW-1185">Reference proteome</keyword>
<reference evidence="1 2" key="1">
    <citation type="submission" date="2021-06" db="EMBL/GenBank/DDBJ databases">
        <authorList>
            <person name="Kallberg Y."/>
            <person name="Tangrot J."/>
            <person name="Rosling A."/>
        </authorList>
    </citation>
    <scope>NUCLEOTIDE SEQUENCE [LARGE SCALE GENOMIC DNA]</scope>
    <source>
        <strain evidence="1 2">120-4 pot B 10/14</strain>
    </source>
</reference>
<accession>A0ABN7UMJ1</accession>
<protein>
    <submittedName>
        <fullName evidence="1">34345_t:CDS:1</fullName>
    </submittedName>
</protein>
<gene>
    <name evidence="1" type="ORF">GMARGA_LOCUS7652</name>
</gene>
<organism evidence="1 2">
    <name type="scientific">Gigaspora margarita</name>
    <dbReference type="NCBI Taxonomy" id="4874"/>
    <lineage>
        <taxon>Eukaryota</taxon>
        <taxon>Fungi</taxon>
        <taxon>Fungi incertae sedis</taxon>
        <taxon>Mucoromycota</taxon>
        <taxon>Glomeromycotina</taxon>
        <taxon>Glomeromycetes</taxon>
        <taxon>Diversisporales</taxon>
        <taxon>Gigasporaceae</taxon>
        <taxon>Gigaspora</taxon>
    </lineage>
</organism>
<evidence type="ECO:0000313" key="2">
    <source>
        <dbReference type="Proteomes" id="UP000789901"/>
    </source>
</evidence>
<feature type="non-terminal residue" evidence="1">
    <location>
        <position position="1"/>
    </location>
</feature>